<name>A0A7X3D0V6_9FLAO</name>
<gene>
    <name evidence="3" type="ORF">D9O36_06640</name>
</gene>
<reference evidence="3 4" key="1">
    <citation type="journal article" date="2019" name="Mar. Drugs">
        <title>Comparative Genomics and CAZyme Genome Repertoires of Marine Zobellia amurskyensis KMM 3526(T) and Zobellia laminariae KMM 3676(T).</title>
        <authorList>
            <person name="Chernysheva N."/>
            <person name="Bystritskaya E."/>
            <person name="Stenkova A."/>
            <person name="Golovkin I."/>
            <person name="Nedashkovskaya O."/>
            <person name="Isaeva M."/>
        </authorList>
    </citation>
    <scope>NUCLEOTIDE SEQUENCE [LARGE SCALE GENOMIC DNA]</scope>
    <source>
        <strain evidence="3 4">KMM 3526</strain>
    </source>
</reference>
<comment type="caution">
    <text evidence="3">The sequence shown here is derived from an EMBL/GenBank/DDBJ whole genome shotgun (WGS) entry which is preliminary data.</text>
</comment>
<evidence type="ECO:0000256" key="1">
    <source>
        <dbReference type="PROSITE-ProRule" id="PRU10141"/>
    </source>
</evidence>
<dbReference type="GO" id="GO:0005737">
    <property type="term" value="C:cytoplasm"/>
    <property type="evidence" value="ECO:0007669"/>
    <property type="project" value="TreeGrafter"/>
</dbReference>
<sequence length="373" mass="44594">MKGKLIEFIRTKDYKFIDEIGQGGTGRTVLLEDEIINERFVCKKYSPYYEEHQLQFFNNFKEEIKLLHLVYHKNIVRVFNYYLYPEKHTGFILMEYIKGSNIYDYIKSNPDRLNDVFTQTIEGFINLEEVKILHRDIRPENILVSENGVVKIIDFGFGKKVDFEKNYDKSISLNWRYTPPVDFENKIYDFKTEIYFLGKLFEEIITENNLQNFSYKSLLKRMTDNDYDNRIASFFDIQREITTDESIGIDFSENDKNTYLRFASCLSDIYSKINIESKYISDISKIISDLEDVYRNSMLETFVQNHNSIAKCFVKGDYRYYSNREIEVELIKDFLTFIKSVSVDKQKIILNNLWQRLDNVEREIPIEEDDLPF</sequence>
<dbReference type="GO" id="GO:0005524">
    <property type="term" value="F:ATP binding"/>
    <property type="evidence" value="ECO:0007669"/>
    <property type="project" value="UniProtKB-UniRule"/>
</dbReference>
<dbReference type="InterPro" id="IPR000719">
    <property type="entry name" value="Prot_kinase_dom"/>
</dbReference>
<dbReference type="GO" id="GO:0004713">
    <property type="term" value="F:protein tyrosine kinase activity"/>
    <property type="evidence" value="ECO:0007669"/>
    <property type="project" value="InterPro"/>
</dbReference>
<dbReference type="AlphaFoldDB" id="A0A7X3D0V6"/>
<keyword evidence="3" id="KW-0418">Kinase</keyword>
<dbReference type="SUPFAM" id="SSF56112">
    <property type="entry name" value="Protein kinase-like (PK-like)"/>
    <property type="match status" value="1"/>
</dbReference>
<dbReference type="GO" id="GO:0004674">
    <property type="term" value="F:protein serine/threonine kinase activity"/>
    <property type="evidence" value="ECO:0007669"/>
    <property type="project" value="TreeGrafter"/>
</dbReference>
<protein>
    <submittedName>
        <fullName evidence="3">Protein kinase family protein</fullName>
    </submittedName>
</protein>
<keyword evidence="1" id="KW-0067">ATP-binding</keyword>
<feature type="binding site" evidence="1">
    <location>
        <position position="43"/>
    </location>
    <ligand>
        <name>ATP</name>
        <dbReference type="ChEBI" id="CHEBI:30616"/>
    </ligand>
</feature>
<keyword evidence="3" id="KW-0808">Transferase</keyword>
<dbReference type="InterPro" id="IPR020635">
    <property type="entry name" value="Tyr_kinase_cat_dom"/>
</dbReference>
<evidence type="ECO:0000259" key="2">
    <source>
        <dbReference type="PROSITE" id="PS50011"/>
    </source>
</evidence>
<dbReference type="PROSITE" id="PS00107">
    <property type="entry name" value="PROTEIN_KINASE_ATP"/>
    <property type="match status" value="1"/>
</dbReference>
<dbReference type="CDD" id="cd00180">
    <property type="entry name" value="PKc"/>
    <property type="match status" value="1"/>
</dbReference>
<dbReference type="OrthoDB" id="9813021at2"/>
<evidence type="ECO:0000313" key="4">
    <source>
        <dbReference type="Proteomes" id="UP000540519"/>
    </source>
</evidence>
<dbReference type="Pfam" id="PF00069">
    <property type="entry name" value="Pkinase"/>
    <property type="match status" value="1"/>
</dbReference>
<dbReference type="InterPro" id="IPR011009">
    <property type="entry name" value="Kinase-like_dom_sf"/>
</dbReference>
<evidence type="ECO:0000313" key="3">
    <source>
        <dbReference type="EMBL" id="MUH35509.1"/>
    </source>
</evidence>
<accession>A0A7X3D0V6</accession>
<organism evidence="3 4">
    <name type="scientific">Zobellia amurskyensis</name>
    <dbReference type="NCBI Taxonomy" id="248905"/>
    <lineage>
        <taxon>Bacteria</taxon>
        <taxon>Pseudomonadati</taxon>
        <taxon>Bacteroidota</taxon>
        <taxon>Flavobacteriia</taxon>
        <taxon>Flavobacteriales</taxon>
        <taxon>Flavobacteriaceae</taxon>
        <taxon>Zobellia</taxon>
    </lineage>
</organism>
<dbReference type="SMART" id="SM00219">
    <property type="entry name" value="TyrKc"/>
    <property type="match status" value="1"/>
</dbReference>
<dbReference type="EMBL" id="RCNR01000009">
    <property type="protein sequence ID" value="MUH35509.1"/>
    <property type="molecule type" value="Genomic_DNA"/>
</dbReference>
<dbReference type="InterPro" id="IPR008266">
    <property type="entry name" value="Tyr_kinase_AS"/>
</dbReference>
<dbReference type="Gene3D" id="1.10.510.10">
    <property type="entry name" value="Transferase(Phosphotransferase) domain 1"/>
    <property type="match status" value="1"/>
</dbReference>
<feature type="domain" description="Protein kinase" evidence="2">
    <location>
        <begin position="14"/>
        <end position="309"/>
    </location>
</feature>
<proteinExistence type="predicted"/>
<dbReference type="PROSITE" id="PS00109">
    <property type="entry name" value="PROTEIN_KINASE_TYR"/>
    <property type="match status" value="1"/>
</dbReference>
<dbReference type="PANTHER" id="PTHR24361">
    <property type="entry name" value="MITOGEN-ACTIVATED KINASE KINASE KINASE"/>
    <property type="match status" value="1"/>
</dbReference>
<dbReference type="InterPro" id="IPR053235">
    <property type="entry name" value="Ser_Thr_kinase"/>
</dbReference>
<dbReference type="Proteomes" id="UP000540519">
    <property type="component" value="Unassembled WGS sequence"/>
</dbReference>
<keyword evidence="4" id="KW-1185">Reference proteome</keyword>
<keyword evidence="1" id="KW-0547">Nucleotide-binding</keyword>
<dbReference type="PROSITE" id="PS50011">
    <property type="entry name" value="PROTEIN_KINASE_DOM"/>
    <property type="match status" value="1"/>
</dbReference>
<dbReference type="InterPro" id="IPR017441">
    <property type="entry name" value="Protein_kinase_ATP_BS"/>
</dbReference>